<evidence type="ECO:0000313" key="3">
    <source>
        <dbReference type="Proteomes" id="UP000002736"/>
    </source>
</evidence>
<sequence length="48" mass="5583">MLKDKYVQSEQDSKKLDTKEEKNESVSIPTDNAKRKNGCNRKKCHCAR</sequence>
<evidence type="ECO:0000313" key="2">
    <source>
        <dbReference type="EMBL" id="ACT13340.1"/>
    </source>
</evidence>
<dbReference type="EMBL" id="CP001657">
    <property type="protein sequence ID" value="ACT13340.1"/>
    <property type="molecule type" value="Genomic_DNA"/>
</dbReference>
<feature type="compositionally biased region" description="Basic and acidic residues" evidence="1">
    <location>
        <begin position="1"/>
        <end position="24"/>
    </location>
</feature>
<dbReference type="KEGG" id="pct:PC1_2304"/>
<reference evidence="2 3" key="1">
    <citation type="submission" date="2009-07" db="EMBL/GenBank/DDBJ databases">
        <title>Complete sequence of Pectobacterium carotovorum subsp. carotovorum PC1.</title>
        <authorList>
            <consortium name="US DOE Joint Genome Institute"/>
            <person name="Lucas S."/>
            <person name="Copeland A."/>
            <person name="Lapidus A."/>
            <person name="Glavina del Rio T."/>
            <person name="Tice H."/>
            <person name="Bruce D."/>
            <person name="Goodwin L."/>
            <person name="Pitluck S."/>
            <person name="Munk A.C."/>
            <person name="Brettin T."/>
            <person name="Detter J.C."/>
            <person name="Han C."/>
            <person name="Tapia R."/>
            <person name="Larimer F."/>
            <person name="Land M."/>
            <person name="Hauser L."/>
            <person name="Kyrpides N."/>
            <person name="Mikhailova N."/>
            <person name="Balakrishnan V."/>
            <person name="Glasner J."/>
            <person name="Perna N.T."/>
        </authorList>
    </citation>
    <scope>NUCLEOTIDE SEQUENCE [LARGE SCALE GENOMIC DNA]</scope>
    <source>
        <strain evidence="2 3">PC1</strain>
    </source>
</reference>
<feature type="region of interest" description="Disordered" evidence="1">
    <location>
        <begin position="1"/>
        <end position="39"/>
    </location>
</feature>
<accession>C6DJ70</accession>
<protein>
    <submittedName>
        <fullName evidence="2">Uncharacterized protein</fullName>
    </submittedName>
</protein>
<dbReference type="HOGENOM" id="CLU_3155960_0_0_6"/>
<evidence type="ECO:0000256" key="1">
    <source>
        <dbReference type="SAM" id="MobiDB-lite"/>
    </source>
</evidence>
<organism evidence="2 3">
    <name type="scientific">Pectobacterium carotovorum subsp. carotovorum (strain PC1)</name>
    <dbReference type="NCBI Taxonomy" id="561230"/>
    <lineage>
        <taxon>Bacteria</taxon>
        <taxon>Pseudomonadati</taxon>
        <taxon>Pseudomonadota</taxon>
        <taxon>Gammaproteobacteria</taxon>
        <taxon>Enterobacterales</taxon>
        <taxon>Pectobacteriaceae</taxon>
        <taxon>Pectobacterium</taxon>
    </lineage>
</organism>
<gene>
    <name evidence="2" type="ordered locus">PC1_2304</name>
</gene>
<name>C6DJ70_PECCP</name>
<proteinExistence type="predicted"/>
<dbReference type="AlphaFoldDB" id="C6DJ70"/>
<dbReference type="Proteomes" id="UP000002736">
    <property type="component" value="Chromosome"/>
</dbReference>